<dbReference type="EMBL" id="MRCC01000003">
    <property type="protein sequence ID" value="OKH28574.1"/>
    <property type="molecule type" value="Genomic_DNA"/>
</dbReference>
<comment type="caution">
    <text evidence="1">The sequence shown here is derived from an EMBL/GenBank/DDBJ whole genome shotgun (WGS) entry which is preliminary data.</text>
</comment>
<accession>A0A1U7HY54</accession>
<organism evidence="1 2">
    <name type="scientific">Chroogloeocystis siderophila 5.2 s.c.1</name>
    <dbReference type="NCBI Taxonomy" id="247279"/>
    <lineage>
        <taxon>Bacteria</taxon>
        <taxon>Bacillati</taxon>
        <taxon>Cyanobacteriota</taxon>
        <taxon>Cyanophyceae</taxon>
        <taxon>Oscillatoriophycideae</taxon>
        <taxon>Chroococcales</taxon>
        <taxon>Chroococcaceae</taxon>
        <taxon>Chroogloeocystis</taxon>
    </lineage>
</organism>
<reference evidence="1 2" key="1">
    <citation type="submission" date="2016-11" db="EMBL/GenBank/DDBJ databases">
        <title>Draft Genome Sequences of Nine Cyanobacterial Strains from Diverse Habitats.</title>
        <authorList>
            <person name="Zhu T."/>
            <person name="Hou S."/>
            <person name="Lu X."/>
            <person name="Hess W.R."/>
        </authorList>
    </citation>
    <scope>NUCLEOTIDE SEQUENCE [LARGE SCALE GENOMIC DNA]</scope>
    <source>
        <strain evidence="1 2">5.2 s.c.1</strain>
    </source>
</reference>
<proteinExistence type="predicted"/>
<evidence type="ECO:0000313" key="1">
    <source>
        <dbReference type="EMBL" id="OKH28574.1"/>
    </source>
</evidence>
<keyword evidence="2" id="KW-1185">Reference proteome</keyword>
<dbReference type="RefSeq" id="WP_073548369.1">
    <property type="nucleotide sequence ID" value="NZ_CAWMVK010000023.1"/>
</dbReference>
<name>A0A1U7HY54_9CHRO</name>
<protein>
    <recommendedName>
        <fullName evidence="3">Methyltransferase</fullName>
    </recommendedName>
</protein>
<dbReference type="InterPro" id="IPR029063">
    <property type="entry name" value="SAM-dependent_MTases_sf"/>
</dbReference>
<dbReference type="InterPro" id="IPR008884">
    <property type="entry name" value="TylF_MeTrfase"/>
</dbReference>
<dbReference type="Proteomes" id="UP000185984">
    <property type="component" value="Unassembled WGS sequence"/>
</dbReference>
<gene>
    <name evidence="1" type="ORF">NIES1031_04935</name>
</gene>
<dbReference type="PANTHER" id="PTHR40036:SF1">
    <property type="entry name" value="MACROCIN O-METHYLTRANSFERASE"/>
    <property type="match status" value="1"/>
</dbReference>
<evidence type="ECO:0008006" key="3">
    <source>
        <dbReference type="Google" id="ProtNLM"/>
    </source>
</evidence>
<dbReference type="Gene3D" id="3.40.50.150">
    <property type="entry name" value="Vaccinia Virus protein VP39"/>
    <property type="match status" value="1"/>
</dbReference>
<evidence type="ECO:0000313" key="2">
    <source>
        <dbReference type="Proteomes" id="UP000185984"/>
    </source>
</evidence>
<sequence>MLKYFLSKLGDQRKRKRIFYERLTEPLHLNLLSIFIALFGSFEQKIEFDLVIRQQYAFCLLQAAKFAQSLQIPSITVIEFGVAAGAGLLNICEISKKITQATGVQFQIFGFDSGQGLPAPRDYRDIPETFKEGDYPIVDREKLLQALPDNAKLIIGNIAQTVPEFIKSVSQESPIGFIAVDVDYYWSTKECLKVLQGEAEKYLPITLIHLDDIGIPSSNPWVGELLAVNEFNAENHYRKIHPYTFLRNKRIFQRTSWIDYVFVMHTLDHKSRSVDTEKTKVRVLSNPYL</sequence>
<dbReference type="PANTHER" id="PTHR40036">
    <property type="entry name" value="MACROCIN O-METHYLTRANSFERASE"/>
    <property type="match status" value="1"/>
</dbReference>
<dbReference type="OrthoDB" id="7056009at2"/>
<dbReference type="AlphaFoldDB" id="A0A1U7HY54"/>